<evidence type="ECO:0000256" key="8">
    <source>
        <dbReference type="SAM" id="Phobius"/>
    </source>
</evidence>
<evidence type="ECO:0000256" key="3">
    <source>
        <dbReference type="ARBA" id="ARBA00022448"/>
    </source>
</evidence>
<feature type="transmembrane region" description="Helical" evidence="8">
    <location>
        <begin position="331"/>
        <end position="349"/>
    </location>
</feature>
<evidence type="ECO:0000256" key="6">
    <source>
        <dbReference type="ARBA" id="ARBA00022989"/>
    </source>
</evidence>
<evidence type="ECO:0000313" key="9">
    <source>
        <dbReference type="EMBL" id="SHM44584.1"/>
    </source>
</evidence>
<proteinExistence type="inferred from homology"/>
<feature type="transmembrane region" description="Helical" evidence="8">
    <location>
        <begin position="201"/>
        <end position="227"/>
    </location>
</feature>
<dbReference type="OrthoDB" id="9793390at2"/>
<evidence type="ECO:0000256" key="7">
    <source>
        <dbReference type="ARBA" id="ARBA00023136"/>
    </source>
</evidence>
<dbReference type="InterPro" id="IPR002549">
    <property type="entry name" value="AI-2E-like"/>
</dbReference>
<comment type="subcellular location">
    <subcellularLocation>
        <location evidence="1">Cell membrane</location>
        <topology evidence="1">Multi-pass membrane protein</topology>
    </subcellularLocation>
</comment>
<reference evidence="9 10" key="1">
    <citation type="submission" date="2016-11" db="EMBL/GenBank/DDBJ databases">
        <authorList>
            <person name="Jaros S."/>
            <person name="Januszkiewicz K."/>
            <person name="Wedrychowicz H."/>
        </authorList>
    </citation>
    <scope>NUCLEOTIDE SEQUENCE [LARGE SCALE GENOMIC DNA]</scope>
    <source>
        <strain evidence="9 10">DSM 15930</strain>
    </source>
</reference>
<keyword evidence="7 8" id="KW-0472">Membrane</keyword>
<feature type="transmembrane region" description="Helical" evidence="8">
    <location>
        <begin position="70"/>
        <end position="92"/>
    </location>
</feature>
<dbReference type="Proteomes" id="UP000184038">
    <property type="component" value="Unassembled WGS sequence"/>
</dbReference>
<keyword evidence="3" id="KW-0813">Transport</keyword>
<dbReference type="RefSeq" id="WP_084139185.1">
    <property type="nucleotide sequence ID" value="NZ_FRCP01000010.1"/>
</dbReference>
<evidence type="ECO:0000256" key="1">
    <source>
        <dbReference type="ARBA" id="ARBA00004651"/>
    </source>
</evidence>
<dbReference type="GO" id="GO:0005886">
    <property type="term" value="C:plasma membrane"/>
    <property type="evidence" value="ECO:0007669"/>
    <property type="project" value="UniProtKB-SubCell"/>
</dbReference>
<evidence type="ECO:0000256" key="2">
    <source>
        <dbReference type="ARBA" id="ARBA00009773"/>
    </source>
</evidence>
<feature type="transmembrane region" description="Helical" evidence="8">
    <location>
        <begin position="36"/>
        <end position="58"/>
    </location>
</feature>
<dbReference type="EMBL" id="FRCP01000010">
    <property type="protein sequence ID" value="SHM44584.1"/>
    <property type="molecule type" value="Genomic_DNA"/>
</dbReference>
<feature type="transmembrane region" description="Helical" evidence="8">
    <location>
        <begin position="275"/>
        <end position="299"/>
    </location>
</feature>
<dbReference type="GO" id="GO:0055085">
    <property type="term" value="P:transmembrane transport"/>
    <property type="evidence" value="ECO:0007669"/>
    <property type="project" value="TreeGrafter"/>
</dbReference>
<evidence type="ECO:0000313" key="10">
    <source>
        <dbReference type="Proteomes" id="UP000184038"/>
    </source>
</evidence>
<keyword evidence="5 8" id="KW-0812">Transmembrane</keyword>
<dbReference type="Pfam" id="PF01594">
    <property type="entry name" value="AI-2E_transport"/>
    <property type="match status" value="1"/>
</dbReference>
<comment type="similarity">
    <text evidence="2">Belongs to the autoinducer-2 exporter (AI-2E) (TC 2.A.86) family.</text>
</comment>
<keyword evidence="6 8" id="KW-1133">Transmembrane helix</keyword>
<dbReference type="PANTHER" id="PTHR21716:SF53">
    <property type="entry name" value="PERMEASE PERM-RELATED"/>
    <property type="match status" value="1"/>
</dbReference>
<accession>A0A1M7IUZ4</accession>
<keyword evidence="10" id="KW-1185">Reference proteome</keyword>
<dbReference type="AlphaFoldDB" id="A0A1M7IUZ4"/>
<evidence type="ECO:0000256" key="5">
    <source>
        <dbReference type="ARBA" id="ARBA00022692"/>
    </source>
</evidence>
<gene>
    <name evidence="9" type="ORF">SAMN02746066_01969</name>
</gene>
<protein>
    <submittedName>
        <fullName evidence="9">Predicted PurR-regulated permease PerM</fullName>
    </submittedName>
</protein>
<feature type="transmembrane region" description="Helical" evidence="8">
    <location>
        <begin position="361"/>
        <end position="394"/>
    </location>
</feature>
<organism evidence="9 10">
    <name type="scientific">Anaerosporobacter mobilis DSM 15930</name>
    <dbReference type="NCBI Taxonomy" id="1120996"/>
    <lineage>
        <taxon>Bacteria</taxon>
        <taxon>Bacillati</taxon>
        <taxon>Bacillota</taxon>
        <taxon>Clostridia</taxon>
        <taxon>Lachnospirales</taxon>
        <taxon>Lachnospiraceae</taxon>
        <taxon>Anaerosporobacter</taxon>
    </lineage>
</organism>
<dbReference type="PANTHER" id="PTHR21716">
    <property type="entry name" value="TRANSMEMBRANE PROTEIN"/>
    <property type="match status" value="1"/>
</dbReference>
<feature type="transmembrane region" description="Helical" evidence="8">
    <location>
        <begin position="113"/>
        <end position="135"/>
    </location>
</feature>
<name>A0A1M7IUZ4_9FIRM</name>
<sequence length="412" mass="45700">MVNPTPKKEDTASSSDKSTIMSDDIHSHKFQTNRNYFIISIYALTVIAIGTIIISLILNFSYTVSAIKQVINVLSPFIVAFFIAYILNPIVIAIDTRFLLKILKIKREKLRKILAILLSYLIVIGIIAISLFYIIPELITTLSELNGTIANVSGKAVFYIQNLEETFPYIDFGIVEDKINGAIPEIISYGTNLLSNIFPTLINISVSIIRVIINIILSIVISCYMLSDKKTLKKNVKRIIYSFVPVSKANRLFSNAKECNSIFNRFIVGKTIDSLIIGIICYVLMRILHLNYAILLSVIVGITNMIPYFGPFIGAVPGVILFLVIDPIKAIIFAFMILVLQQFDGLYLGPKILGESTGLKPLWVIFGITVGGACFGVIGMFLGVPITAVIAYLLDKAITNRLEQKNITVSED</sequence>
<evidence type="ECO:0000256" key="4">
    <source>
        <dbReference type="ARBA" id="ARBA00022475"/>
    </source>
</evidence>
<keyword evidence="4" id="KW-1003">Cell membrane</keyword>